<evidence type="ECO:0000313" key="5">
    <source>
        <dbReference type="EMBL" id="CAB4020844.1"/>
    </source>
</evidence>
<evidence type="ECO:0000313" key="6">
    <source>
        <dbReference type="Proteomes" id="UP001152795"/>
    </source>
</evidence>
<dbReference type="Proteomes" id="UP001152795">
    <property type="component" value="Unassembled WGS sequence"/>
</dbReference>
<evidence type="ECO:0000256" key="1">
    <source>
        <dbReference type="ARBA" id="ARBA00022536"/>
    </source>
</evidence>
<comment type="caution">
    <text evidence="5">The sequence shown here is derived from an EMBL/GenBank/DDBJ whole genome shotgun (WGS) entry which is preliminary data.</text>
</comment>
<evidence type="ECO:0000256" key="3">
    <source>
        <dbReference type="ARBA" id="ARBA00022737"/>
    </source>
</evidence>
<dbReference type="InterPro" id="IPR001881">
    <property type="entry name" value="EGF-like_Ca-bd_dom"/>
</dbReference>
<keyword evidence="6" id="KW-1185">Reference proteome</keyword>
<dbReference type="PANTHER" id="PTHR24034">
    <property type="entry name" value="EGF-LIKE DOMAIN-CONTAINING PROTEIN"/>
    <property type="match status" value="1"/>
</dbReference>
<dbReference type="SUPFAM" id="SSF57196">
    <property type="entry name" value="EGF/Laminin"/>
    <property type="match status" value="1"/>
</dbReference>
<dbReference type="PROSITE" id="PS00010">
    <property type="entry name" value="ASX_HYDROXYL"/>
    <property type="match status" value="1"/>
</dbReference>
<dbReference type="PANTHER" id="PTHR24034:SF209">
    <property type="entry name" value="EGF-LIKE DOMAIN-CONTAINING PROTEIN"/>
    <property type="match status" value="1"/>
</dbReference>
<dbReference type="EMBL" id="CACRXK020011151">
    <property type="protein sequence ID" value="CAB4020844.1"/>
    <property type="molecule type" value="Genomic_DNA"/>
</dbReference>
<keyword evidence="1" id="KW-0245">EGF-like domain</keyword>
<dbReference type="PROSITE" id="PS01187">
    <property type="entry name" value="EGF_CA"/>
    <property type="match status" value="1"/>
</dbReference>
<evidence type="ECO:0000256" key="4">
    <source>
        <dbReference type="ARBA" id="ARBA00023157"/>
    </source>
</evidence>
<name>A0A6S7INR8_PARCT</name>
<dbReference type="Gene3D" id="2.10.25.10">
    <property type="entry name" value="Laminin"/>
    <property type="match status" value="3"/>
</dbReference>
<dbReference type="InterPro" id="IPR000152">
    <property type="entry name" value="EGF-type_Asp/Asn_hydroxyl_site"/>
</dbReference>
<dbReference type="InterPro" id="IPR000742">
    <property type="entry name" value="EGF"/>
</dbReference>
<dbReference type="PROSITE" id="PS01186">
    <property type="entry name" value="EGF_2"/>
    <property type="match status" value="2"/>
</dbReference>
<dbReference type="InterPro" id="IPR050751">
    <property type="entry name" value="ECM_structural_protein"/>
</dbReference>
<reference evidence="5" key="1">
    <citation type="submission" date="2020-04" db="EMBL/GenBank/DDBJ databases">
        <authorList>
            <person name="Alioto T."/>
            <person name="Alioto T."/>
            <person name="Gomez Garrido J."/>
        </authorList>
    </citation>
    <scope>NUCLEOTIDE SEQUENCE</scope>
    <source>
        <strain evidence="5">A484AB</strain>
    </source>
</reference>
<dbReference type="SMART" id="SM00181">
    <property type="entry name" value="EGF"/>
    <property type="match status" value="4"/>
</dbReference>
<keyword evidence="3" id="KW-0677">Repeat</keyword>
<feature type="non-terminal residue" evidence="5">
    <location>
        <position position="195"/>
    </location>
</feature>
<dbReference type="OrthoDB" id="9979188at2759"/>
<feature type="non-terminal residue" evidence="5">
    <location>
        <position position="1"/>
    </location>
</feature>
<protein>
    <submittedName>
        <fullName evidence="5">Mucin</fullName>
    </submittedName>
</protein>
<organism evidence="5 6">
    <name type="scientific">Paramuricea clavata</name>
    <name type="common">Red gorgonian</name>
    <name type="synonym">Violescent sea-whip</name>
    <dbReference type="NCBI Taxonomy" id="317549"/>
    <lineage>
        <taxon>Eukaryota</taxon>
        <taxon>Metazoa</taxon>
        <taxon>Cnidaria</taxon>
        <taxon>Anthozoa</taxon>
        <taxon>Octocorallia</taxon>
        <taxon>Malacalcyonacea</taxon>
        <taxon>Plexauridae</taxon>
        <taxon>Paramuricea</taxon>
    </lineage>
</organism>
<dbReference type="Pfam" id="PF07645">
    <property type="entry name" value="EGF_CA"/>
    <property type="match status" value="1"/>
</dbReference>
<dbReference type="GO" id="GO:0005509">
    <property type="term" value="F:calcium ion binding"/>
    <property type="evidence" value="ECO:0007669"/>
    <property type="project" value="InterPro"/>
</dbReference>
<dbReference type="PROSITE" id="PS00022">
    <property type="entry name" value="EGF_1"/>
    <property type="match status" value="1"/>
</dbReference>
<dbReference type="InterPro" id="IPR018097">
    <property type="entry name" value="EGF_Ca-bd_CS"/>
</dbReference>
<gene>
    <name evidence="5" type="ORF">PACLA_8A021413</name>
</gene>
<sequence>VNLTFLVQDTKNGSSTLSPNIQLCRCENGGECFVPEATSEQDAAIENTFLVMSCNCPSGYTGEFCGDVRDFCAGELTPSCNALVTCTNSPTGFTCGDCPNGYDGNGQICSDIDECEGNQTVCDQICTNTVSSYFCGCNDGFSLGSDERNCSAKLQCDANNDCDQICYIDPLQAGQEKCDCNLGYSLRESDMKSCD</sequence>
<evidence type="ECO:0000256" key="2">
    <source>
        <dbReference type="ARBA" id="ARBA00022729"/>
    </source>
</evidence>
<dbReference type="AlphaFoldDB" id="A0A6S7INR8"/>
<proteinExistence type="predicted"/>
<dbReference type="InterPro" id="IPR049883">
    <property type="entry name" value="NOTCH1_EGF-like"/>
</dbReference>
<keyword evidence="4" id="KW-1015">Disulfide bond</keyword>
<accession>A0A6S7INR8</accession>
<dbReference type="SMART" id="SM00179">
    <property type="entry name" value="EGF_CA"/>
    <property type="match status" value="2"/>
</dbReference>
<keyword evidence="2" id="KW-0732">Signal</keyword>